<keyword evidence="2" id="KW-1185">Reference proteome</keyword>
<protein>
    <recommendedName>
        <fullName evidence="3">Alpha/beta hydrolase</fullName>
    </recommendedName>
</protein>
<gene>
    <name evidence="1" type="ORF">WG31_13400</name>
</gene>
<name>A0ABN4NWU5_9PROT</name>
<dbReference type="Gene3D" id="3.40.50.1820">
    <property type="entry name" value="alpha/beta hydrolase"/>
    <property type="match status" value="1"/>
</dbReference>
<organism evidence="1 2">
    <name type="scientific">Acetobacter oryzifermentans</name>
    <dbReference type="NCBI Taxonomy" id="1633874"/>
    <lineage>
        <taxon>Bacteria</taxon>
        <taxon>Pseudomonadati</taxon>
        <taxon>Pseudomonadota</taxon>
        <taxon>Alphaproteobacteria</taxon>
        <taxon>Acetobacterales</taxon>
        <taxon>Acetobacteraceae</taxon>
        <taxon>Acetobacter</taxon>
    </lineage>
</organism>
<dbReference type="EMBL" id="CP011121">
    <property type="protein sequence ID" value="ANA15133.1"/>
    <property type="molecule type" value="Genomic_DNA"/>
</dbReference>
<sequence length="276" mass="29564">MLEYLYVFLVSIIFLIIPCTTAYARPEQSHSVSTIRSDINEQVYSIPFKGGGYVRVLFCIPATHRGTIIMFPGGSGDIGLGKNGVIRHDHNFVVRTRRLWNRQGYAVIIPDTINHINLRGQRSSATYAGLIQSIIAFAHEEAIVPVFLFGTSQGAIAAVNGTAHAASGTIAGVVLSESVSVMGGSKETVFSATPQKVTVPVLIVANQDDRCDVAPPQAAQQIASGMTASPEVRVFMVSGGITKSKKNCGSLTPHGYFGIENDVVDKVSAWLDAKSR</sequence>
<accession>A0ABN4NWU5</accession>
<evidence type="ECO:0000313" key="2">
    <source>
        <dbReference type="Proteomes" id="UP000076595"/>
    </source>
</evidence>
<geneLocation type="plasmid" evidence="1 2">
    <name>unnamed1</name>
</geneLocation>
<dbReference type="SUPFAM" id="SSF53474">
    <property type="entry name" value="alpha/beta-Hydrolases"/>
    <property type="match status" value="1"/>
</dbReference>
<evidence type="ECO:0000313" key="1">
    <source>
        <dbReference type="EMBL" id="ANA15133.1"/>
    </source>
</evidence>
<evidence type="ECO:0008006" key="3">
    <source>
        <dbReference type="Google" id="ProtNLM"/>
    </source>
</evidence>
<dbReference type="InterPro" id="IPR029058">
    <property type="entry name" value="AB_hydrolase_fold"/>
</dbReference>
<reference evidence="1 2" key="1">
    <citation type="submission" date="2015-03" db="EMBL/GenBank/DDBJ databases">
        <title>Genome study of Acetobacter sp. SLV-7.</title>
        <authorList>
            <person name="Cho G.Y."/>
            <person name="Jeon C.O."/>
        </authorList>
    </citation>
    <scope>NUCLEOTIDE SEQUENCE [LARGE SCALE GENOMIC DNA]</scope>
    <source>
        <strain evidence="1 2">SLV-7</strain>
        <plasmid evidence="1 2">unnamed1</plasmid>
    </source>
</reference>
<proteinExistence type="predicted"/>
<dbReference type="Proteomes" id="UP000076595">
    <property type="component" value="Plasmid unnamed1"/>
</dbReference>
<keyword evidence="1" id="KW-0614">Plasmid</keyword>